<sequence length="107" mass="12604">MFYHLRYGKIFYAPDSAIPQKKAIPGSPIDTKWERIAFIGLHLCFKCAIDGTSRISRWKVGAEKVFTVAGQVLPQSSARNRRNRITRWIERRENRLMAELPMWFYDK</sequence>
<name>A0AAJ7RWX4_9HYME</name>
<protein>
    <submittedName>
        <fullName evidence="2">Uncharacterized protein LOC113463888</fullName>
    </submittedName>
</protein>
<evidence type="ECO:0000313" key="1">
    <source>
        <dbReference type="Proteomes" id="UP000694925"/>
    </source>
</evidence>
<accession>A0AAJ7RWX4</accession>
<gene>
    <name evidence="2" type="primary">LOC113463888</name>
</gene>
<dbReference type="GeneID" id="113463888"/>
<dbReference type="Proteomes" id="UP000694925">
    <property type="component" value="Unplaced"/>
</dbReference>
<dbReference type="RefSeq" id="XP_026666802.1">
    <property type="nucleotide sequence ID" value="XM_026811001.1"/>
</dbReference>
<dbReference type="AlphaFoldDB" id="A0AAJ7RWX4"/>
<organism evidence="1 2">
    <name type="scientific">Ceratina calcarata</name>
    <dbReference type="NCBI Taxonomy" id="156304"/>
    <lineage>
        <taxon>Eukaryota</taxon>
        <taxon>Metazoa</taxon>
        <taxon>Ecdysozoa</taxon>
        <taxon>Arthropoda</taxon>
        <taxon>Hexapoda</taxon>
        <taxon>Insecta</taxon>
        <taxon>Pterygota</taxon>
        <taxon>Neoptera</taxon>
        <taxon>Endopterygota</taxon>
        <taxon>Hymenoptera</taxon>
        <taxon>Apocrita</taxon>
        <taxon>Aculeata</taxon>
        <taxon>Apoidea</taxon>
        <taxon>Anthophila</taxon>
        <taxon>Apidae</taxon>
        <taxon>Ceratina</taxon>
        <taxon>Zadontomerus</taxon>
    </lineage>
</organism>
<dbReference type="KEGG" id="ccal:113463888"/>
<keyword evidence="1" id="KW-1185">Reference proteome</keyword>
<proteinExistence type="predicted"/>
<evidence type="ECO:0000313" key="2">
    <source>
        <dbReference type="RefSeq" id="XP_026666802.1"/>
    </source>
</evidence>
<reference evidence="2" key="1">
    <citation type="submission" date="2025-08" db="UniProtKB">
        <authorList>
            <consortium name="RefSeq"/>
        </authorList>
    </citation>
    <scope>IDENTIFICATION</scope>
    <source>
        <tissue evidence="2">Whole body</tissue>
    </source>
</reference>